<evidence type="ECO:0000313" key="1">
    <source>
        <dbReference type="EMBL" id="RKO68761.1"/>
    </source>
</evidence>
<protein>
    <submittedName>
        <fullName evidence="1">Uncharacterized protein</fullName>
    </submittedName>
</protein>
<dbReference type="AlphaFoldDB" id="A0A420VQY1"/>
<gene>
    <name evidence="1" type="ORF">D7322_25545</name>
</gene>
<sequence length="134" mass="15991">MKYLLIKDKGRQLQALIDNIAEFLWNNGNEIYVRTGLDNPGEYQDITDRCECIIFLNCSNDLMESFFSYEKKIQPEDTQENNILNKKFVLFFSINGVYCNVVPFPHKIFHFKELSQLELTRFFLWCEDLKLFVK</sequence>
<keyword evidence="2" id="KW-1185">Reference proteome</keyword>
<dbReference type="OrthoDB" id="1258379at2"/>
<dbReference type="Proteomes" id="UP000282423">
    <property type="component" value="Unassembled WGS sequence"/>
</dbReference>
<evidence type="ECO:0000313" key="2">
    <source>
        <dbReference type="Proteomes" id="UP000282423"/>
    </source>
</evidence>
<organism evidence="1 2">
    <name type="scientific">Sphingobacterium puteale</name>
    <dbReference type="NCBI Taxonomy" id="2420510"/>
    <lineage>
        <taxon>Bacteria</taxon>
        <taxon>Pseudomonadati</taxon>
        <taxon>Bacteroidota</taxon>
        <taxon>Sphingobacteriia</taxon>
        <taxon>Sphingobacteriales</taxon>
        <taxon>Sphingobacteriaceae</taxon>
        <taxon>Sphingobacterium</taxon>
    </lineage>
</organism>
<proteinExistence type="predicted"/>
<reference evidence="1 2" key="1">
    <citation type="submission" date="2018-10" db="EMBL/GenBank/DDBJ databases">
        <title>Sphingobacterium sp. M05W1-28.</title>
        <authorList>
            <person name="Cai H."/>
        </authorList>
    </citation>
    <scope>NUCLEOTIDE SEQUENCE [LARGE SCALE GENOMIC DNA]</scope>
    <source>
        <strain evidence="1 2">M05W1-28</strain>
    </source>
</reference>
<dbReference type="EMBL" id="RBWS01000026">
    <property type="protein sequence ID" value="RKO68761.1"/>
    <property type="molecule type" value="Genomic_DNA"/>
</dbReference>
<accession>A0A420VQY1</accession>
<comment type="caution">
    <text evidence="1">The sequence shown here is derived from an EMBL/GenBank/DDBJ whole genome shotgun (WGS) entry which is preliminary data.</text>
</comment>
<dbReference type="RefSeq" id="WP_121127014.1">
    <property type="nucleotide sequence ID" value="NZ_RBWS01000026.1"/>
</dbReference>
<name>A0A420VQY1_9SPHI</name>